<feature type="domain" description="PucR C-terminal helix-turn-helix" evidence="2">
    <location>
        <begin position="291"/>
        <end position="346"/>
    </location>
</feature>
<evidence type="ECO:0000259" key="2">
    <source>
        <dbReference type="Pfam" id="PF13556"/>
    </source>
</evidence>
<keyword evidence="4" id="KW-1185">Reference proteome</keyword>
<feature type="domain" description="Putative sugar diacid recognition" evidence="1">
    <location>
        <begin position="2"/>
        <end position="131"/>
    </location>
</feature>
<dbReference type="Pfam" id="PF05651">
    <property type="entry name" value="Diacid_rec"/>
    <property type="match status" value="1"/>
</dbReference>
<dbReference type="EMBL" id="FOMG01000001">
    <property type="protein sequence ID" value="SFC23029.1"/>
    <property type="molecule type" value="Genomic_DNA"/>
</dbReference>
<dbReference type="STRING" id="119641.SAMN05421842_101301"/>
<name>A0A1I1HFU0_9CLOT</name>
<dbReference type="Gene3D" id="1.10.10.2840">
    <property type="entry name" value="PucR C-terminal helix-turn-helix domain"/>
    <property type="match status" value="1"/>
</dbReference>
<dbReference type="Proteomes" id="UP000199263">
    <property type="component" value="Unassembled WGS sequence"/>
</dbReference>
<dbReference type="InterPro" id="IPR008599">
    <property type="entry name" value="Diacid_rec"/>
</dbReference>
<accession>A0A1I1HFU0</accession>
<dbReference type="InterPro" id="IPR051448">
    <property type="entry name" value="CdaR-like_regulators"/>
</dbReference>
<gene>
    <name evidence="3" type="ORF">SAMN05421842_101301</name>
</gene>
<dbReference type="Pfam" id="PF13556">
    <property type="entry name" value="HTH_30"/>
    <property type="match status" value="1"/>
</dbReference>
<dbReference type="InterPro" id="IPR025736">
    <property type="entry name" value="PucR_C-HTH_dom"/>
</dbReference>
<protein>
    <submittedName>
        <fullName evidence="3">Carbohydrate diacid regulator</fullName>
    </submittedName>
</protein>
<proteinExistence type="predicted"/>
<sequence length="354" mass="40714">MLSKELAQNIVNKMMEVIPYNVNIMNNEGFIIGSGDLSRVGSLHEGALDALRTKETAEVFEDYEYTKAGVNTPIFFRNKVVGVIGITGLPDVVRPFGQLVSVTAELLISQEYALNEHVIKQKLTEEFIYEWINNNIEYHEDFIQRGTSLGIDVKIERIIAVIQYEKDRYKEVNILINKILKDGEYSINISSNRIVVLLIYNKFTMKRIFGLEEKIQKLSVKIGIGRFNKIIMSSLIDGVKALNIGSKLYEGKNIYTYDSVKFFKNIELFLNEDKGKEVIEKILEEGKGMELLETFLVYMDMNGEKIKASNKIHIHRNTLNYRLDKIEEITGLKFDNYLELFQLITAYIGYKLSS</sequence>
<organism evidence="3 4">
    <name type="scientific">Clostridium uliginosum</name>
    <dbReference type="NCBI Taxonomy" id="119641"/>
    <lineage>
        <taxon>Bacteria</taxon>
        <taxon>Bacillati</taxon>
        <taxon>Bacillota</taxon>
        <taxon>Clostridia</taxon>
        <taxon>Eubacteriales</taxon>
        <taxon>Clostridiaceae</taxon>
        <taxon>Clostridium</taxon>
    </lineage>
</organism>
<evidence type="ECO:0000313" key="3">
    <source>
        <dbReference type="EMBL" id="SFC23029.1"/>
    </source>
</evidence>
<dbReference type="OrthoDB" id="212459at2"/>
<dbReference type="AlphaFoldDB" id="A0A1I1HFU0"/>
<evidence type="ECO:0000313" key="4">
    <source>
        <dbReference type="Proteomes" id="UP000199263"/>
    </source>
</evidence>
<reference evidence="3 4" key="1">
    <citation type="submission" date="2016-10" db="EMBL/GenBank/DDBJ databases">
        <authorList>
            <person name="de Groot N.N."/>
        </authorList>
    </citation>
    <scope>NUCLEOTIDE SEQUENCE [LARGE SCALE GENOMIC DNA]</scope>
    <source>
        <strain evidence="3 4">DSM 12992</strain>
    </source>
</reference>
<dbReference type="InterPro" id="IPR042070">
    <property type="entry name" value="PucR_C-HTH_sf"/>
</dbReference>
<dbReference type="RefSeq" id="WP_090088106.1">
    <property type="nucleotide sequence ID" value="NZ_FOMG01000001.1"/>
</dbReference>
<evidence type="ECO:0000259" key="1">
    <source>
        <dbReference type="Pfam" id="PF05651"/>
    </source>
</evidence>
<dbReference type="PANTHER" id="PTHR33744">
    <property type="entry name" value="CARBOHYDRATE DIACID REGULATOR"/>
    <property type="match status" value="1"/>
</dbReference>
<dbReference type="PANTHER" id="PTHR33744:SF16">
    <property type="entry name" value="CARBOHYDRATE DIACID REGULATOR"/>
    <property type="match status" value="1"/>
</dbReference>